<gene>
    <name evidence="10" type="ORF">CFOL_v3_08387</name>
</gene>
<evidence type="ECO:0000256" key="6">
    <source>
        <dbReference type="ARBA" id="ARBA00023277"/>
    </source>
</evidence>
<comment type="similarity">
    <text evidence="2">Belongs to the glycosyl hydrolase 9 (cellulase E) family.</text>
</comment>
<dbReference type="InterPro" id="IPR001701">
    <property type="entry name" value="Glyco_hydro_9"/>
</dbReference>
<evidence type="ECO:0000313" key="10">
    <source>
        <dbReference type="EMBL" id="GAV64872.1"/>
    </source>
</evidence>
<evidence type="ECO:0000256" key="1">
    <source>
        <dbReference type="ARBA" id="ARBA00000966"/>
    </source>
</evidence>
<evidence type="ECO:0000256" key="4">
    <source>
        <dbReference type="ARBA" id="ARBA00022801"/>
    </source>
</evidence>
<dbReference type="GO" id="GO:0030245">
    <property type="term" value="P:cellulose catabolic process"/>
    <property type="evidence" value="ECO:0007669"/>
    <property type="project" value="UniProtKB-KW"/>
</dbReference>
<dbReference type="EC" id="3.2.1.4" evidence="3"/>
<dbReference type="AlphaFoldDB" id="A0A1Q3BAP2"/>
<evidence type="ECO:0000256" key="7">
    <source>
        <dbReference type="ARBA" id="ARBA00023295"/>
    </source>
</evidence>
<evidence type="ECO:0000256" key="3">
    <source>
        <dbReference type="ARBA" id="ARBA00012601"/>
    </source>
</evidence>
<dbReference type="InParanoid" id="A0A1Q3BAP2"/>
<keyword evidence="4" id="KW-0378">Hydrolase</keyword>
<protein>
    <recommendedName>
        <fullName evidence="3">cellulase</fullName>
        <ecNumber evidence="3">3.2.1.4</ecNumber>
    </recommendedName>
</protein>
<evidence type="ECO:0000256" key="2">
    <source>
        <dbReference type="ARBA" id="ARBA00007072"/>
    </source>
</evidence>
<evidence type="ECO:0000313" key="11">
    <source>
        <dbReference type="Proteomes" id="UP000187406"/>
    </source>
</evidence>
<keyword evidence="11" id="KW-1185">Reference proteome</keyword>
<dbReference type="InterPro" id="IPR008928">
    <property type="entry name" value="6-hairpin_glycosidase_sf"/>
</dbReference>
<dbReference type="STRING" id="3775.A0A1Q3BAP2"/>
<evidence type="ECO:0000259" key="9">
    <source>
        <dbReference type="Pfam" id="PF00759"/>
    </source>
</evidence>
<evidence type="ECO:0000256" key="8">
    <source>
        <dbReference type="ARBA" id="ARBA00023326"/>
    </source>
</evidence>
<dbReference type="GO" id="GO:0008810">
    <property type="term" value="F:cellulase activity"/>
    <property type="evidence" value="ECO:0007669"/>
    <property type="project" value="UniProtKB-EC"/>
</dbReference>
<dbReference type="Gene3D" id="1.50.10.10">
    <property type="match status" value="1"/>
</dbReference>
<feature type="domain" description="Glycoside hydrolase family 9" evidence="9">
    <location>
        <begin position="1"/>
        <end position="89"/>
    </location>
</feature>
<keyword evidence="7" id="KW-0326">Glycosidase</keyword>
<comment type="caution">
    <text evidence="10">The sequence shown here is derived from an EMBL/GenBank/DDBJ whole genome shotgun (WGS) entry which is preliminary data.</text>
</comment>
<dbReference type="OrthoDB" id="10257085at2759"/>
<accession>A0A1Q3BAP2</accession>
<keyword evidence="5" id="KW-0136">Cellulose degradation</keyword>
<dbReference type="PANTHER" id="PTHR22298">
    <property type="entry name" value="ENDO-1,4-BETA-GLUCANASE"/>
    <property type="match status" value="1"/>
</dbReference>
<keyword evidence="6" id="KW-0119">Carbohydrate metabolism</keyword>
<reference evidence="11" key="1">
    <citation type="submission" date="2016-04" db="EMBL/GenBank/DDBJ databases">
        <title>Cephalotus genome sequencing.</title>
        <authorList>
            <person name="Fukushima K."/>
            <person name="Hasebe M."/>
            <person name="Fang X."/>
        </authorList>
    </citation>
    <scope>NUCLEOTIDE SEQUENCE [LARGE SCALE GENOMIC DNA]</scope>
    <source>
        <strain evidence="11">cv. St1</strain>
    </source>
</reference>
<dbReference type="Pfam" id="PF00759">
    <property type="entry name" value="Glyco_hydro_9"/>
    <property type="match status" value="1"/>
</dbReference>
<organism evidence="10 11">
    <name type="scientific">Cephalotus follicularis</name>
    <name type="common">Albany pitcher plant</name>
    <dbReference type="NCBI Taxonomy" id="3775"/>
    <lineage>
        <taxon>Eukaryota</taxon>
        <taxon>Viridiplantae</taxon>
        <taxon>Streptophyta</taxon>
        <taxon>Embryophyta</taxon>
        <taxon>Tracheophyta</taxon>
        <taxon>Spermatophyta</taxon>
        <taxon>Magnoliopsida</taxon>
        <taxon>eudicotyledons</taxon>
        <taxon>Gunneridae</taxon>
        <taxon>Pentapetalae</taxon>
        <taxon>rosids</taxon>
        <taxon>fabids</taxon>
        <taxon>Oxalidales</taxon>
        <taxon>Cephalotaceae</taxon>
        <taxon>Cephalotus</taxon>
    </lineage>
</organism>
<keyword evidence="8" id="KW-0624">Polysaccharide degradation</keyword>
<name>A0A1Q3BAP2_CEPFO</name>
<dbReference type="EMBL" id="BDDD01000372">
    <property type="protein sequence ID" value="GAV64872.1"/>
    <property type="molecule type" value="Genomic_DNA"/>
</dbReference>
<proteinExistence type="inferred from homology"/>
<sequence length="99" mass="10850">MSYLVGYGNKYPPKIHHRGATLPSIKTHPNHIGCRGGDTYFQRNSPNPNVLTGALVGGPDSNDQFADGRYNVSQSKPTTYMNAAFVGVLAYFKQALDYI</sequence>
<dbReference type="InterPro" id="IPR012341">
    <property type="entry name" value="6hp_glycosidase-like_sf"/>
</dbReference>
<dbReference type="SUPFAM" id="SSF48208">
    <property type="entry name" value="Six-hairpin glycosidases"/>
    <property type="match status" value="1"/>
</dbReference>
<evidence type="ECO:0000256" key="5">
    <source>
        <dbReference type="ARBA" id="ARBA00023001"/>
    </source>
</evidence>
<dbReference type="Proteomes" id="UP000187406">
    <property type="component" value="Unassembled WGS sequence"/>
</dbReference>
<comment type="catalytic activity">
    <reaction evidence="1">
        <text>Endohydrolysis of (1-&gt;4)-beta-D-glucosidic linkages in cellulose, lichenin and cereal beta-D-glucans.</text>
        <dbReference type="EC" id="3.2.1.4"/>
    </reaction>
</comment>